<dbReference type="AlphaFoldDB" id="A0A673XE95"/>
<name>A0A673XE95_SALTR</name>
<organism evidence="2 3">
    <name type="scientific">Salmo trutta</name>
    <name type="common">Brown trout</name>
    <dbReference type="NCBI Taxonomy" id="8032"/>
    <lineage>
        <taxon>Eukaryota</taxon>
        <taxon>Metazoa</taxon>
        <taxon>Chordata</taxon>
        <taxon>Craniata</taxon>
        <taxon>Vertebrata</taxon>
        <taxon>Euteleostomi</taxon>
        <taxon>Actinopterygii</taxon>
        <taxon>Neopterygii</taxon>
        <taxon>Teleostei</taxon>
        <taxon>Protacanthopterygii</taxon>
        <taxon>Salmoniformes</taxon>
        <taxon>Salmonidae</taxon>
        <taxon>Salmoninae</taxon>
        <taxon>Salmo</taxon>
    </lineage>
</organism>
<gene>
    <name evidence="2" type="primary">CFAP46</name>
</gene>
<sequence>MGSIAAQPFSGLSRDVRSGSGPVSGWASQGHSETCPEATPALSWLCLGCADISRDCLMMYFEGKPPANQFLCRAYLCQGQLESPQSFGSVEEIEKAVIYFLKAIEISKIKPRYHFLVFNASVLYFQMVRPLLRSGPRQHLVPTLTQVVKALEEVGEQDYSWRAQLMLHLVECLVDAGKGKEASSFAKATSDFIESHIPDLYPKIFSLQVKPLFFFLMCRLDKVLQSAVREGDAKVMQAVCASQWNTCLPLLQHNLRRNVKGALLKVAQVLEDTYSVQLEMRCQVHSELAVIEEEEGRLEPALLHLQRALLLDERGVHHERLTSALNLLQLRGTLYQTPSSTEDKAAMLIQQAKNGQPQEEVRKRRPMLVNAGLTLAPDAFQVVLDAESTSGPGGVAHLSAKAQHHSACVEKVQGHLTRQGAGKNDRERVKLWAALAKTARKQEVWDVCRAACRFCLLYDDGRWKLVEKMPRVCKAVIKAKGGYFEESQIIVWEGGVLHDSICVIS</sequence>
<evidence type="ECO:0000256" key="1">
    <source>
        <dbReference type="SAM" id="MobiDB-lite"/>
    </source>
</evidence>
<evidence type="ECO:0000313" key="3">
    <source>
        <dbReference type="Proteomes" id="UP000472277"/>
    </source>
</evidence>
<dbReference type="GeneTree" id="ENSGT00570000079216"/>
<dbReference type="GO" id="GO:0035082">
    <property type="term" value="P:axoneme assembly"/>
    <property type="evidence" value="ECO:0007669"/>
    <property type="project" value="InterPro"/>
</dbReference>
<dbReference type="Ensembl" id="ENSSTUT00000023633.1">
    <property type="protein sequence ID" value="ENSSTUP00000022514.1"/>
    <property type="gene ID" value="ENSSTUG00000009803.1"/>
</dbReference>
<dbReference type="InterPro" id="IPR039586">
    <property type="entry name" value="CFAP46"/>
</dbReference>
<reference evidence="2" key="1">
    <citation type="submission" date="2025-08" db="UniProtKB">
        <authorList>
            <consortium name="Ensembl"/>
        </authorList>
    </citation>
    <scope>IDENTIFICATION</scope>
</reference>
<reference evidence="2" key="2">
    <citation type="submission" date="2025-09" db="UniProtKB">
        <authorList>
            <consortium name="Ensembl"/>
        </authorList>
    </citation>
    <scope>IDENTIFICATION</scope>
</reference>
<accession>A0A673XE95</accession>
<dbReference type="InterPro" id="IPR057466">
    <property type="entry name" value="CFAP46_TPR"/>
</dbReference>
<feature type="region of interest" description="Disordered" evidence="1">
    <location>
        <begin position="1"/>
        <end position="25"/>
    </location>
</feature>
<dbReference type="PANTHER" id="PTHR15977:SF15">
    <property type="entry name" value="CILIA- AND FLAGELLA-ASSOCIATED PROTEIN 46"/>
    <property type="match status" value="1"/>
</dbReference>
<dbReference type="PANTHER" id="PTHR15977">
    <property type="entry name" value="CILIA- AND FLAGELLA-ASSOCIATED PROTEIN 46"/>
    <property type="match status" value="1"/>
</dbReference>
<evidence type="ECO:0000313" key="2">
    <source>
        <dbReference type="Ensembl" id="ENSSTUP00000022514.1"/>
    </source>
</evidence>
<proteinExistence type="predicted"/>
<protein>
    <submittedName>
        <fullName evidence="2">Cilia and flagella associated protein 46</fullName>
    </submittedName>
</protein>
<keyword evidence="3" id="KW-1185">Reference proteome</keyword>
<dbReference type="Proteomes" id="UP000472277">
    <property type="component" value="Chromosome 18"/>
</dbReference>
<dbReference type="Pfam" id="PF25439">
    <property type="entry name" value="TPR_CFAP46_N"/>
    <property type="match status" value="1"/>
</dbReference>
<dbReference type="GO" id="GO:0060294">
    <property type="term" value="P:cilium movement involved in cell motility"/>
    <property type="evidence" value="ECO:0007669"/>
    <property type="project" value="InterPro"/>
</dbReference>